<organism evidence="3">
    <name type="scientific">Anaerolinea thermolimosa</name>
    <dbReference type="NCBI Taxonomy" id="229919"/>
    <lineage>
        <taxon>Bacteria</taxon>
        <taxon>Bacillati</taxon>
        <taxon>Chloroflexota</taxon>
        <taxon>Anaerolineae</taxon>
        <taxon>Anaerolineales</taxon>
        <taxon>Anaerolineaceae</taxon>
        <taxon>Anaerolinea</taxon>
    </lineage>
</organism>
<dbReference type="PROSITE" id="PS51352">
    <property type="entry name" value="THIOREDOXIN_2"/>
    <property type="match status" value="1"/>
</dbReference>
<evidence type="ECO:0000313" key="3">
    <source>
        <dbReference type="EMBL" id="HGS23197.1"/>
    </source>
</evidence>
<comment type="caution">
    <text evidence="3">The sequence shown here is derived from an EMBL/GenBank/DDBJ whole genome shotgun (WGS) entry which is preliminary data.</text>
</comment>
<dbReference type="PROSITE" id="PS00194">
    <property type="entry name" value="THIOREDOXIN_1"/>
    <property type="match status" value="1"/>
</dbReference>
<dbReference type="Gene3D" id="3.40.30.10">
    <property type="entry name" value="Glutaredoxin"/>
    <property type="match status" value="1"/>
</dbReference>
<dbReference type="GO" id="GO:0016209">
    <property type="term" value="F:antioxidant activity"/>
    <property type="evidence" value="ECO:0007669"/>
    <property type="project" value="InterPro"/>
</dbReference>
<evidence type="ECO:0000259" key="2">
    <source>
        <dbReference type="PROSITE" id="PS51352"/>
    </source>
</evidence>
<dbReference type="InterPro" id="IPR013766">
    <property type="entry name" value="Thioredoxin_domain"/>
</dbReference>
<keyword evidence="1" id="KW-0472">Membrane</keyword>
<dbReference type="EMBL" id="DSYK01000767">
    <property type="protein sequence ID" value="HGS23197.1"/>
    <property type="molecule type" value="Genomic_DNA"/>
</dbReference>
<dbReference type="Pfam" id="PF00578">
    <property type="entry name" value="AhpC-TSA"/>
    <property type="match status" value="1"/>
</dbReference>
<dbReference type="PANTHER" id="PTHR42852:SF13">
    <property type="entry name" value="PROTEIN DIPZ"/>
    <property type="match status" value="1"/>
</dbReference>
<dbReference type="SUPFAM" id="SSF52833">
    <property type="entry name" value="Thioredoxin-like"/>
    <property type="match status" value="1"/>
</dbReference>
<dbReference type="GO" id="GO:0016491">
    <property type="term" value="F:oxidoreductase activity"/>
    <property type="evidence" value="ECO:0007669"/>
    <property type="project" value="InterPro"/>
</dbReference>
<reference evidence="3" key="1">
    <citation type="journal article" date="2020" name="mSystems">
        <title>Genome- and Community-Level Interaction Insights into Carbon Utilization and Element Cycling Functions of Hydrothermarchaeota in Hydrothermal Sediment.</title>
        <authorList>
            <person name="Zhou Z."/>
            <person name="Liu Y."/>
            <person name="Xu W."/>
            <person name="Pan J."/>
            <person name="Luo Z.H."/>
            <person name="Li M."/>
        </authorList>
    </citation>
    <scope>NUCLEOTIDE SEQUENCE [LARGE SCALE GENOMIC DNA]</scope>
    <source>
        <strain evidence="3">SpSt-573</strain>
    </source>
</reference>
<name>A0A7C4KL92_9CHLR</name>
<sequence length="181" mass="20514">MNPRLRSVSIVTGGLFFGLILGGFLLFFSLHREPGSKRPLPPTTGEAMVDFSLTALDRKTVRLSELKGKPVVLNFWATWCPPCREEMPLFEKYSRELRDQITVVGVNYGEDAVTVQNFVAENRITFPIWLDPKGEVSDLYYIDSYPSTFFIDSQGVLRARHIGQLDEDLLKKYLAILKVGP</sequence>
<dbReference type="AlphaFoldDB" id="A0A7C4KL92"/>
<accession>A0A7C4KL92</accession>
<dbReference type="InterPro" id="IPR000866">
    <property type="entry name" value="AhpC/TSA"/>
</dbReference>
<gene>
    <name evidence="3" type="ORF">ENT37_15190</name>
</gene>
<proteinExistence type="predicted"/>
<keyword evidence="1" id="KW-1133">Transmembrane helix</keyword>
<keyword evidence="1" id="KW-0812">Transmembrane</keyword>
<dbReference type="InterPro" id="IPR050553">
    <property type="entry name" value="Thioredoxin_ResA/DsbE_sf"/>
</dbReference>
<feature type="transmembrane region" description="Helical" evidence="1">
    <location>
        <begin position="6"/>
        <end position="28"/>
    </location>
</feature>
<protein>
    <submittedName>
        <fullName evidence="3">Redoxin domain-containing protein</fullName>
    </submittedName>
</protein>
<dbReference type="PANTHER" id="PTHR42852">
    <property type="entry name" value="THIOL:DISULFIDE INTERCHANGE PROTEIN DSBE"/>
    <property type="match status" value="1"/>
</dbReference>
<dbReference type="InterPro" id="IPR036249">
    <property type="entry name" value="Thioredoxin-like_sf"/>
</dbReference>
<feature type="domain" description="Thioredoxin" evidence="2">
    <location>
        <begin position="42"/>
        <end position="179"/>
    </location>
</feature>
<dbReference type="CDD" id="cd02966">
    <property type="entry name" value="TlpA_like_family"/>
    <property type="match status" value="1"/>
</dbReference>
<dbReference type="InterPro" id="IPR017937">
    <property type="entry name" value="Thioredoxin_CS"/>
</dbReference>
<evidence type="ECO:0000256" key="1">
    <source>
        <dbReference type="SAM" id="Phobius"/>
    </source>
</evidence>